<comment type="caution">
    <text evidence="5">The sequence shown here is derived from an EMBL/GenBank/DDBJ whole genome shotgun (WGS) entry which is preliminary data.</text>
</comment>
<evidence type="ECO:0000313" key="5">
    <source>
        <dbReference type="EMBL" id="MDA0140422.1"/>
    </source>
</evidence>
<dbReference type="SUPFAM" id="SSF51120">
    <property type="entry name" value="beta-Roll"/>
    <property type="match status" value="1"/>
</dbReference>
<accession>A0ABT4RPC9</accession>
<feature type="compositionally biased region" description="Basic and acidic residues" evidence="3">
    <location>
        <begin position="117"/>
        <end position="131"/>
    </location>
</feature>
<dbReference type="InterPro" id="IPR001343">
    <property type="entry name" value="Hemolysn_Ca-bd"/>
</dbReference>
<dbReference type="PROSITE" id="PS00330">
    <property type="entry name" value="HEMOLYSIN_CALCIUM"/>
    <property type="match status" value="1"/>
</dbReference>
<name>A0ABT4RPC9_9ACTN</name>
<dbReference type="InterPro" id="IPR011049">
    <property type="entry name" value="Serralysin-like_metalloprot_C"/>
</dbReference>
<proteinExistence type="predicted"/>
<evidence type="ECO:0000256" key="3">
    <source>
        <dbReference type="SAM" id="MobiDB-lite"/>
    </source>
</evidence>
<dbReference type="InterPro" id="IPR050557">
    <property type="entry name" value="RTX_toxin/Mannuronan_C5-epim"/>
</dbReference>
<sequence>MRTRSWATSLITTSLVVAAPAHAGTITLEDRTWVFTAAPGERNRITVESVPGGVRLRDTAVAPTGCPADGPDAVICTGAVLMTVRAGDGDDRVEARGTALVAVDGGAGDDLLLGDAERNDIEGGPGDDHIRGRGGPDQLDGGRGHDRVLGGAGNDTLEAMHGNDRLDGGPGNDGIGLSFTGDGVVRCGSGRDRIDAIYLFGDTGVRGTASGSSTRAHGCGSRATTWS</sequence>
<dbReference type="Gene3D" id="2.150.10.10">
    <property type="entry name" value="Serralysin-like metalloprotease, C-terminal"/>
    <property type="match status" value="2"/>
</dbReference>
<evidence type="ECO:0008006" key="7">
    <source>
        <dbReference type="Google" id="ProtNLM"/>
    </source>
</evidence>
<evidence type="ECO:0000256" key="1">
    <source>
        <dbReference type="ARBA" id="ARBA00004613"/>
    </source>
</evidence>
<gene>
    <name evidence="5" type="ORF">OJ962_23185</name>
</gene>
<dbReference type="PANTHER" id="PTHR38340">
    <property type="entry name" value="S-LAYER PROTEIN"/>
    <property type="match status" value="1"/>
</dbReference>
<feature type="region of interest" description="Disordered" evidence="3">
    <location>
        <begin position="117"/>
        <end position="154"/>
    </location>
</feature>
<keyword evidence="6" id="KW-1185">Reference proteome</keyword>
<dbReference type="EMBL" id="JAPCID010000039">
    <property type="protein sequence ID" value="MDA0140422.1"/>
    <property type="molecule type" value="Genomic_DNA"/>
</dbReference>
<protein>
    <recommendedName>
        <fullName evidence="7">Calcium-binding protein</fullName>
    </recommendedName>
</protein>
<feature type="chain" id="PRO_5045569896" description="Calcium-binding protein" evidence="4">
    <location>
        <begin position="24"/>
        <end position="227"/>
    </location>
</feature>
<evidence type="ECO:0000256" key="4">
    <source>
        <dbReference type="SAM" id="SignalP"/>
    </source>
</evidence>
<evidence type="ECO:0000256" key="2">
    <source>
        <dbReference type="ARBA" id="ARBA00022525"/>
    </source>
</evidence>
<keyword evidence="2" id="KW-0964">Secreted</keyword>
<reference evidence="5" key="1">
    <citation type="submission" date="2022-10" db="EMBL/GenBank/DDBJ databases">
        <title>The WGS of Solirubrobacter sp. CPCC 204708.</title>
        <authorList>
            <person name="Jiang Z."/>
        </authorList>
    </citation>
    <scope>NUCLEOTIDE SEQUENCE</scope>
    <source>
        <strain evidence="5">CPCC 204708</strain>
    </source>
</reference>
<dbReference type="PANTHER" id="PTHR38340:SF1">
    <property type="entry name" value="S-LAYER PROTEIN"/>
    <property type="match status" value="1"/>
</dbReference>
<dbReference type="PRINTS" id="PR00313">
    <property type="entry name" value="CABNDNGRPT"/>
</dbReference>
<comment type="subcellular location">
    <subcellularLocation>
        <location evidence="1">Secreted</location>
    </subcellularLocation>
</comment>
<dbReference type="Proteomes" id="UP001147700">
    <property type="component" value="Unassembled WGS sequence"/>
</dbReference>
<keyword evidence="4" id="KW-0732">Signal</keyword>
<dbReference type="Pfam" id="PF00353">
    <property type="entry name" value="HemolysinCabind"/>
    <property type="match status" value="2"/>
</dbReference>
<feature type="signal peptide" evidence="4">
    <location>
        <begin position="1"/>
        <end position="23"/>
    </location>
</feature>
<organism evidence="5 6">
    <name type="scientific">Solirubrobacter deserti</name>
    <dbReference type="NCBI Taxonomy" id="2282478"/>
    <lineage>
        <taxon>Bacteria</taxon>
        <taxon>Bacillati</taxon>
        <taxon>Actinomycetota</taxon>
        <taxon>Thermoleophilia</taxon>
        <taxon>Solirubrobacterales</taxon>
        <taxon>Solirubrobacteraceae</taxon>
        <taxon>Solirubrobacter</taxon>
    </lineage>
</organism>
<dbReference type="RefSeq" id="WP_202957596.1">
    <property type="nucleotide sequence ID" value="NZ_JAPCID010000039.1"/>
</dbReference>
<dbReference type="InterPro" id="IPR018511">
    <property type="entry name" value="Hemolysin-typ_Ca-bd_CS"/>
</dbReference>
<evidence type="ECO:0000313" key="6">
    <source>
        <dbReference type="Proteomes" id="UP001147700"/>
    </source>
</evidence>